<evidence type="ECO:0000256" key="7">
    <source>
        <dbReference type="SAM" id="Phobius"/>
    </source>
</evidence>
<evidence type="ECO:0000256" key="3">
    <source>
        <dbReference type="ARBA" id="ARBA00022741"/>
    </source>
</evidence>
<proteinExistence type="predicted"/>
<evidence type="ECO:0000256" key="5">
    <source>
        <dbReference type="ARBA" id="ARBA00022989"/>
    </source>
</evidence>
<dbReference type="GO" id="GO:0016887">
    <property type="term" value="F:ATP hydrolysis activity"/>
    <property type="evidence" value="ECO:0007669"/>
    <property type="project" value="InterPro"/>
</dbReference>
<evidence type="ECO:0000259" key="9">
    <source>
        <dbReference type="PROSITE" id="PS50929"/>
    </source>
</evidence>
<keyword evidence="6 7" id="KW-0472">Membrane</keyword>
<keyword evidence="2 7" id="KW-0812">Transmembrane</keyword>
<keyword evidence="11" id="KW-1185">Reference proteome</keyword>
<dbReference type="InterPro" id="IPR003593">
    <property type="entry name" value="AAA+_ATPase"/>
</dbReference>
<dbReference type="PROSITE" id="PS00211">
    <property type="entry name" value="ABC_TRANSPORTER_1"/>
    <property type="match status" value="1"/>
</dbReference>
<dbReference type="GO" id="GO:0005886">
    <property type="term" value="C:plasma membrane"/>
    <property type="evidence" value="ECO:0007669"/>
    <property type="project" value="UniProtKB-SubCell"/>
</dbReference>
<dbReference type="InterPro" id="IPR039421">
    <property type="entry name" value="Type_1_exporter"/>
</dbReference>
<dbReference type="Pfam" id="PF00005">
    <property type="entry name" value="ABC_tran"/>
    <property type="match status" value="1"/>
</dbReference>
<dbReference type="EMBL" id="LHUG01000008">
    <property type="protein sequence ID" value="PAB00252.1"/>
    <property type="molecule type" value="Genomic_DNA"/>
</dbReference>
<protein>
    <recommendedName>
        <fullName evidence="12">ABC transporter ATP-binding protein</fullName>
    </recommendedName>
</protein>
<dbReference type="Pfam" id="PF00664">
    <property type="entry name" value="ABC_membrane"/>
    <property type="match status" value="1"/>
</dbReference>
<evidence type="ECO:0000259" key="8">
    <source>
        <dbReference type="PROSITE" id="PS50893"/>
    </source>
</evidence>
<organism evidence="10 11">
    <name type="scientific">Enterococcus canintestini</name>
    <dbReference type="NCBI Taxonomy" id="317010"/>
    <lineage>
        <taxon>Bacteria</taxon>
        <taxon>Bacillati</taxon>
        <taxon>Bacillota</taxon>
        <taxon>Bacilli</taxon>
        <taxon>Lactobacillales</taxon>
        <taxon>Enterococcaceae</taxon>
        <taxon>Enterococcus</taxon>
    </lineage>
</organism>
<keyword evidence="3" id="KW-0547">Nucleotide-binding</keyword>
<dbReference type="InterPro" id="IPR027417">
    <property type="entry name" value="P-loop_NTPase"/>
</dbReference>
<comment type="caution">
    <text evidence="10">The sequence shown here is derived from an EMBL/GenBank/DDBJ whole genome shotgun (WGS) entry which is preliminary data.</text>
</comment>
<dbReference type="GO" id="GO:0140359">
    <property type="term" value="F:ABC-type transporter activity"/>
    <property type="evidence" value="ECO:0007669"/>
    <property type="project" value="InterPro"/>
</dbReference>
<evidence type="ECO:0000313" key="10">
    <source>
        <dbReference type="EMBL" id="PAB00252.1"/>
    </source>
</evidence>
<reference evidence="10 11" key="1">
    <citation type="submission" date="2015-08" db="EMBL/GenBank/DDBJ databases">
        <title>Enterococcus genome sequence.</title>
        <authorList>
            <person name="Acedo J.Z."/>
            <person name="Vederas J.C."/>
        </authorList>
    </citation>
    <scope>NUCLEOTIDE SEQUENCE [LARGE SCALE GENOMIC DNA]</scope>
    <source>
        <strain evidence="10 11">49</strain>
    </source>
</reference>
<dbReference type="AlphaFoldDB" id="A0A267HPT0"/>
<dbReference type="RefSeq" id="WP_095006906.1">
    <property type="nucleotide sequence ID" value="NZ_LHUG01000008.1"/>
</dbReference>
<dbReference type="Gene3D" id="1.20.1560.10">
    <property type="entry name" value="ABC transporter type 1, transmembrane domain"/>
    <property type="match status" value="1"/>
</dbReference>
<comment type="subcellular location">
    <subcellularLocation>
        <location evidence="1">Cell membrane</location>
        <topology evidence="1">Multi-pass membrane protein</topology>
    </subcellularLocation>
</comment>
<name>A0A267HPT0_9ENTE</name>
<feature type="transmembrane region" description="Helical" evidence="7">
    <location>
        <begin position="127"/>
        <end position="145"/>
    </location>
</feature>
<dbReference type="PROSITE" id="PS50893">
    <property type="entry name" value="ABC_TRANSPORTER_2"/>
    <property type="match status" value="1"/>
</dbReference>
<dbReference type="PROSITE" id="PS51257">
    <property type="entry name" value="PROKAR_LIPOPROTEIN"/>
    <property type="match status" value="1"/>
</dbReference>
<dbReference type="Gene3D" id="3.40.50.300">
    <property type="entry name" value="P-loop containing nucleotide triphosphate hydrolases"/>
    <property type="match status" value="1"/>
</dbReference>
<dbReference type="SUPFAM" id="SSF90123">
    <property type="entry name" value="ABC transporter transmembrane region"/>
    <property type="match status" value="1"/>
</dbReference>
<dbReference type="PANTHER" id="PTHR24221:SF654">
    <property type="entry name" value="ATP-BINDING CASSETTE SUB-FAMILY B MEMBER 6"/>
    <property type="match status" value="1"/>
</dbReference>
<feature type="domain" description="ABC transporter" evidence="8">
    <location>
        <begin position="322"/>
        <end position="531"/>
    </location>
</feature>
<feature type="transmembrane region" description="Helical" evidence="7">
    <location>
        <begin position="52"/>
        <end position="72"/>
    </location>
</feature>
<accession>A0A267HPT0</accession>
<dbReference type="Proteomes" id="UP000216797">
    <property type="component" value="Unassembled WGS sequence"/>
</dbReference>
<dbReference type="InterPro" id="IPR011527">
    <property type="entry name" value="ABC1_TM_dom"/>
</dbReference>
<feature type="transmembrane region" description="Helical" evidence="7">
    <location>
        <begin position="12"/>
        <end position="32"/>
    </location>
</feature>
<dbReference type="PROSITE" id="PS50929">
    <property type="entry name" value="ABC_TM1F"/>
    <property type="match status" value="1"/>
</dbReference>
<feature type="transmembrane region" description="Helical" evidence="7">
    <location>
        <begin position="234"/>
        <end position="259"/>
    </location>
</feature>
<sequence>MSKYLKIYWKQNLILTLIITFGACSQILAGVMNARAFNALISLDLEDFLQSMLIIFSLLSFYIISLLIRIPYEAKVIQMMSIKTREDITKSFEKMTYQNYHNYKAGTFVSWLTNDISTIEQNGYTNLYALLTLIIEMVLAAIALMFFHWSIILFSIVISVVTIFLPKLVQKNVNIAMSALSKEQENFVISVTSVIKGFDTLFAYNLLSVLTQKVLKASDTLADKKIKQMKSLTYSAILGASGNVIGQVGVLVLTGILAFQRVVSIGSITATESLSNKIFNGLGNITNIIVEMKTVQPIFEKFEQLTVDNNPKESFVIKNDEIKIENLNYNYGKSLLWRNLSYIFKSGGKYAIIGASGSGKTTLLNILNGKLSDYIGSVTVYGNELKTVNNKQIRDEIIYLDQTPYMFEGTIQENIELGQHFLDEDLWTALKDAGLKEYVKSLPDGLNTDIGEDGRNLSGGQKQRLALARGLIRGKKIVLLDEGTSSLDKHNAIEIESNLMSNQDITLIMVTHNIREGIRENLTGILDLNSI</sequence>
<dbReference type="InterPro" id="IPR036640">
    <property type="entry name" value="ABC1_TM_sf"/>
</dbReference>
<evidence type="ECO:0008006" key="12">
    <source>
        <dbReference type="Google" id="ProtNLM"/>
    </source>
</evidence>
<dbReference type="SMART" id="SM00382">
    <property type="entry name" value="AAA"/>
    <property type="match status" value="1"/>
</dbReference>
<keyword evidence="4" id="KW-0067">ATP-binding</keyword>
<dbReference type="GO" id="GO:0034040">
    <property type="term" value="F:ATPase-coupled lipid transmembrane transporter activity"/>
    <property type="evidence" value="ECO:0007669"/>
    <property type="project" value="TreeGrafter"/>
</dbReference>
<feature type="domain" description="ABC transmembrane type-1" evidence="9">
    <location>
        <begin position="13"/>
        <end position="294"/>
    </location>
</feature>
<dbReference type="InterPro" id="IPR003439">
    <property type="entry name" value="ABC_transporter-like_ATP-bd"/>
</dbReference>
<dbReference type="GO" id="GO:0005524">
    <property type="term" value="F:ATP binding"/>
    <property type="evidence" value="ECO:0007669"/>
    <property type="project" value="UniProtKB-KW"/>
</dbReference>
<dbReference type="PANTHER" id="PTHR24221">
    <property type="entry name" value="ATP-BINDING CASSETTE SUB-FAMILY B"/>
    <property type="match status" value="1"/>
</dbReference>
<feature type="transmembrane region" description="Helical" evidence="7">
    <location>
        <begin position="151"/>
        <end position="169"/>
    </location>
</feature>
<dbReference type="InterPro" id="IPR017871">
    <property type="entry name" value="ABC_transporter-like_CS"/>
</dbReference>
<evidence type="ECO:0000256" key="4">
    <source>
        <dbReference type="ARBA" id="ARBA00022840"/>
    </source>
</evidence>
<evidence type="ECO:0000256" key="2">
    <source>
        <dbReference type="ARBA" id="ARBA00022692"/>
    </source>
</evidence>
<dbReference type="SUPFAM" id="SSF52540">
    <property type="entry name" value="P-loop containing nucleoside triphosphate hydrolases"/>
    <property type="match status" value="1"/>
</dbReference>
<evidence type="ECO:0000256" key="1">
    <source>
        <dbReference type="ARBA" id="ARBA00004651"/>
    </source>
</evidence>
<evidence type="ECO:0000256" key="6">
    <source>
        <dbReference type="ARBA" id="ARBA00023136"/>
    </source>
</evidence>
<keyword evidence="5 7" id="KW-1133">Transmembrane helix</keyword>
<gene>
    <name evidence="10" type="ORF">AKL21_09665</name>
</gene>
<evidence type="ECO:0000313" key="11">
    <source>
        <dbReference type="Proteomes" id="UP000216797"/>
    </source>
</evidence>